<comment type="caution">
    <text evidence="3">The sequence shown here is derived from an EMBL/GenBank/DDBJ whole genome shotgun (WGS) entry which is preliminary data.</text>
</comment>
<dbReference type="Proteomes" id="UP000283522">
    <property type="component" value="Unassembled WGS sequence"/>
</dbReference>
<dbReference type="InterPro" id="IPR020818">
    <property type="entry name" value="Chaperonin_GroES"/>
</dbReference>
<dbReference type="SMART" id="SM00883">
    <property type="entry name" value="Cpn10"/>
    <property type="match status" value="1"/>
</dbReference>
<sequence length="124" mass="13999">MQLTADNKLKKLIVVGDRVLIRLKKPHEKTGSGLYLPPGVQEKEKVQQGYIIKAGPGYPIPMPVEENEPWMDSDEKVKYVPLQAKEGDLAIFLLSGAHEVMYEGEKYYIVSQAAILMLERETDL</sequence>
<dbReference type="InterPro" id="IPR011032">
    <property type="entry name" value="GroES-like_sf"/>
</dbReference>
<keyword evidence="2" id="KW-0143">Chaperone</keyword>
<dbReference type="InterPro" id="IPR037124">
    <property type="entry name" value="Chaperonin_GroES_sf"/>
</dbReference>
<dbReference type="SUPFAM" id="SSF50129">
    <property type="entry name" value="GroES-like"/>
    <property type="match status" value="1"/>
</dbReference>
<dbReference type="Pfam" id="PF00166">
    <property type="entry name" value="Cpn10"/>
    <property type="match status" value="1"/>
</dbReference>
<dbReference type="OrthoDB" id="9801482at2"/>
<dbReference type="Gene3D" id="2.30.33.40">
    <property type="entry name" value="GroES chaperonin"/>
    <property type="match status" value="1"/>
</dbReference>
<comment type="similarity">
    <text evidence="1">Belongs to the GroES chaperonin family.</text>
</comment>
<gene>
    <name evidence="3" type="ORF">D0X99_14035</name>
</gene>
<dbReference type="CDD" id="cd00320">
    <property type="entry name" value="cpn10"/>
    <property type="match status" value="1"/>
</dbReference>
<proteinExistence type="inferred from homology"/>
<evidence type="ECO:0000256" key="1">
    <source>
        <dbReference type="ARBA" id="ARBA00006975"/>
    </source>
</evidence>
<dbReference type="GO" id="GO:0046872">
    <property type="term" value="F:metal ion binding"/>
    <property type="evidence" value="ECO:0007669"/>
    <property type="project" value="TreeGrafter"/>
</dbReference>
<dbReference type="PANTHER" id="PTHR10772:SF58">
    <property type="entry name" value="CO-CHAPERONIN GROES"/>
    <property type="match status" value="1"/>
</dbReference>
<dbReference type="RefSeq" id="WP_119478480.1">
    <property type="nucleotide sequence ID" value="NZ_QXML01000007.1"/>
</dbReference>
<dbReference type="PANTHER" id="PTHR10772">
    <property type="entry name" value="10 KDA HEAT SHOCK PROTEIN"/>
    <property type="match status" value="1"/>
</dbReference>
<dbReference type="GO" id="GO:0051087">
    <property type="term" value="F:protein-folding chaperone binding"/>
    <property type="evidence" value="ECO:0007669"/>
    <property type="project" value="TreeGrafter"/>
</dbReference>
<dbReference type="AlphaFoldDB" id="A0A418PPC9"/>
<reference evidence="3 4" key="1">
    <citation type="submission" date="2018-09" db="EMBL/GenBank/DDBJ databases">
        <authorList>
            <person name="Wang X."/>
            <person name="Du Z."/>
        </authorList>
    </citation>
    <scope>NUCLEOTIDE SEQUENCE [LARGE SCALE GENOMIC DNA]</scope>
    <source>
        <strain evidence="3 4">N3</strain>
    </source>
</reference>
<keyword evidence="4" id="KW-1185">Reference proteome</keyword>
<dbReference type="EMBL" id="QXML01000007">
    <property type="protein sequence ID" value="RIW13938.1"/>
    <property type="molecule type" value="Genomic_DNA"/>
</dbReference>
<name>A0A418PPC9_9BACT</name>
<dbReference type="GO" id="GO:0044183">
    <property type="term" value="F:protein folding chaperone"/>
    <property type="evidence" value="ECO:0007669"/>
    <property type="project" value="InterPro"/>
</dbReference>
<evidence type="ECO:0000313" key="3">
    <source>
        <dbReference type="EMBL" id="RIW13938.1"/>
    </source>
</evidence>
<organism evidence="3 4">
    <name type="scientific">Algoriphagus lacus</name>
    <dbReference type="NCBI Taxonomy" id="2056311"/>
    <lineage>
        <taxon>Bacteria</taxon>
        <taxon>Pseudomonadati</taxon>
        <taxon>Bacteroidota</taxon>
        <taxon>Cytophagia</taxon>
        <taxon>Cytophagales</taxon>
        <taxon>Cyclobacteriaceae</taxon>
        <taxon>Algoriphagus</taxon>
    </lineage>
</organism>
<accession>A0A418PPC9</accession>
<dbReference type="GO" id="GO:0051082">
    <property type="term" value="F:unfolded protein binding"/>
    <property type="evidence" value="ECO:0007669"/>
    <property type="project" value="TreeGrafter"/>
</dbReference>
<dbReference type="GO" id="GO:0005524">
    <property type="term" value="F:ATP binding"/>
    <property type="evidence" value="ECO:0007669"/>
    <property type="project" value="InterPro"/>
</dbReference>
<evidence type="ECO:0000256" key="2">
    <source>
        <dbReference type="ARBA" id="ARBA00023186"/>
    </source>
</evidence>
<evidence type="ECO:0000313" key="4">
    <source>
        <dbReference type="Proteomes" id="UP000283522"/>
    </source>
</evidence>
<protein>
    <submittedName>
        <fullName evidence="3">Co-chaperone GroES</fullName>
    </submittedName>
</protein>